<keyword evidence="9" id="KW-1185">Reference proteome</keyword>
<evidence type="ECO:0000256" key="4">
    <source>
        <dbReference type="ARBA" id="ARBA00023136"/>
    </source>
</evidence>
<dbReference type="FunFam" id="1.20.1070.10:FF:000653">
    <property type="entry name" value="Predicted protein"/>
    <property type="match status" value="1"/>
</dbReference>
<evidence type="ECO:0000256" key="5">
    <source>
        <dbReference type="SAM" id="MobiDB-lite"/>
    </source>
</evidence>
<feature type="compositionally biased region" description="Polar residues" evidence="5">
    <location>
        <begin position="508"/>
        <end position="518"/>
    </location>
</feature>
<dbReference type="InterPro" id="IPR000832">
    <property type="entry name" value="GPCR_2_secretin-like"/>
</dbReference>
<dbReference type="EMBL" id="JAHHUM010000295">
    <property type="protein sequence ID" value="KAK5621715.1"/>
    <property type="molecule type" value="Genomic_DNA"/>
</dbReference>
<dbReference type="PANTHER" id="PTHR12011:SF61">
    <property type="entry name" value="ADHESION G PROTEIN-COUPLED RECEPTOR L2"/>
    <property type="match status" value="1"/>
</dbReference>
<dbReference type="GO" id="GO:0007166">
    <property type="term" value="P:cell surface receptor signaling pathway"/>
    <property type="evidence" value="ECO:0007669"/>
    <property type="project" value="InterPro"/>
</dbReference>
<evidence type="ECO:0000259" key="7">
    <source>
        <dbReference type="PROSITE" id="PS50261"/>
    </source>
</evidence>
<proteinExistence type="predicted"/>
<keyword evidence="2 6" id="KW-0812">Transmembrane</keyword>
<dbReference type="Pfam" id="PF00002">
    <property type="entry name" value="7tm_2"/>
    <property type="match status" value="1"/>
</dbReference>
<feature type="transmembrane region" description="Helical" evidence="6">
    <location>
        <begin position="58"/>
        <end position="79"/>
    </location>
</feature>
<accession>A0AAV9SL55</accession>
<evidence type="ECO:0000256" key="2">
    <source>
        <dbReference type="ARBA" id="ARBA00022692"/>
    </source>
</evidence>
<keyword evidence="4 6" id="KW-0472">Membrane</keyword>
<sequence length="518" mass="56853">MVDGYESHPPEVISAKEGRTDYKRVNVIFLVVTMYKMVKHSTSMKPDSSRLGGIRSWVLGAFALLCLLGLTWAFGLFFLNESSIVMAYLFTIFNTLQGMFIFIFHCLLQKKVRKEYSKCFHQSQCCGALPSESSHSSVKAATSRSTARYSSATQSRIRRMWNDTVRKQSESSFISGDINSTSTLNQGMTGNYLLTNPLLRTHDTNPYNNLLAETVVCNTPSPPAFHSPGQPSLSNSRDISAMDTLPLNGNFNNSYSLRDDDYEAVGVRAPGDLGGLNLDDATFEKMIISEIVHNNLRPRGAPKARSTPRERDRVPPPHTRVTVDQVGGGSGSEDDAIVADHTEASSLQRGGGRGGHTTLELLLRPHHKEVLEAPLLPQRTHSLLYSAQKAPRRLEAQSGHGSETVTTVEEMGSQSPNNNRDSLYTSMPNLRDSPSPSASPYPPEEGEEEEELSPSPHSEGEDAYHKSMPELGDAPQPLSYYHINRGTSDGCIISPSTEDCEADGETPSDGQMQLITSL</sequence>
<keyword evidence="3 6" id="KW-1133">Transmembrane helix</keyword>
<feature type="compositionally biased region" description="Basic and acidic residues" evidence="5">
    <location>
        <begin position="458"/>
        <end position="468"/>
    </location>
</feature>
<reference evidence="8 9" key="1">
    <citation type="submission" date="2021-06" db="EMBL/GenBank/DDBJ databases">
        <authorList>
            <person name="Palmer J.M."/>
        </authorList>
    </citation>
    <scope>NUCLEOTIDE SEQUENCE [LARGE SCALE GENOMIC DNA]</scope>
    <source>
        <strain evidence="8 9">MEX-2019</strain>
        <tissue evidence="8">Muscle</tissue>
    </source>
</reference>
<name>A0AAV9SL55_9TELE</name>
<evidence type="ECO:0000256" key="3">
    <source>
        <dbReference type="ARBA" id="ARBA00022989"/>
    </source>
</evidence>
<keyword evidence="8" id="KW-0675">Receptor</keyword>
<evidence type="ECO:0000313" key="9">
    <source>
        <dbReference type="Proteomes" id="UP001311232"/>
    </source>
</evidence>
<feature type="region of interest" description="Disordered" evidence="5">
    <location>
        <begin position="391"/>
        <end position="518"/>
    </location>
</feature>
<dbReference type="GO" id="GO:0004930">
    <property type="term" value="F:G protein-coupled receptor activity"/>
    <property type="evidence" value="ECO:0007669"/>
    <property type="project" value="InterPro"/>
</dbReference>
<feature type="compositionally biased region" description="Polar residues" evidence="5">
    <location>
        <begin position="399"/>
        <end position="428"/>
    </location>
</feature>
<feature type="region of interest" description="Disordered" evidence="5">
    <location>
        <begin position="298"/>
        <end position="335"/>
    </location>
</feature>
<dbReference type="PROSITE" id="PS50261">
    <property type="entry name" value="G_PROTEIN_RECEP_F2_4"/>
    <property type="match status" value="1"/>
</dbReference>
<dbReference type="GO" id="GO:0007189">
    <property type="term" value="P:adenylate cyclase-activating G protein-coupled receptor signaling pathway"/>
    <property type="evidence" value="ECO:0007669"/>
    <property type="project" value="TreeGrafter"/>
</dbReference>
<dbReference type="InterPro" id="IPR017983">
    <property type="entry name" value="GPCR_2_secretin-like_CS"/>
</dbReference>
<dbReference type="GO" id="GO:0005886">
    <property type="term" value="C:plasma membrane"/>
    <property type="evidence" value="ECO:0007669"/>
    <property type="project" value="TreeGrafter"/>
</dbReference>
<gene>
    <name evidence="8" type="primary">ADGRL2_2</name>
    <name evidence="8" type="ORF">CRENBAI_020140</name>
</gene>
<comment type="subcellular location">
    <subcellularLocation>
        <location evidence="1">Membrane</location>
        <topology evidence="1">Multi-pass membrane protein</topology>
    </subcellularLocation>
</comment>
<comment type="caution">
    <text evidence="8">The sequence shown here is derived from an EMBL/GenBank/DDBJ whole genome shotgun (WGS) entry which is preliminary data.</text>
</comment>
<dbReference type="Proteomes" id="UP001311232">
    <property type="component" value="Unassembled WGS sequence"/>
</dbReference>
<dbReference type="AlphaFoldDB" id="A0AAV9SL55"/>
<dbReference type="PROSITE" id="PS00650">
    <property type="entry name" value="G_PROTEIN_RECEP_F2_2"/>
    <property type="match status" value="1"/>
</dbReference>
<dbReference type="Pfam" id="PF02354">
    <property type="entry name" value="Latrophilin"/>
    <property type="match status" value="1"/>
</dbReference>
<evidence type="ECO:0000313" key="8">
    <source>
        <dbReference type="EMBL" id="KAK5621715.1"/>
    </source>
</evidence>
<dbReference type="InterPro" id="IPR003334">
    <property type="entry name" value="GPCR_2_latrophilin_rcpt_C"/>
</dbReference>
<evidence type="ECO:0000256" key="6">
    <source>
        <dbReference type="SAM" id="Phobius"/>
    </source>
</evidence>
<feature type="domain" description="G-protein coupled receptors family 2 profile 2" evidence="7">
    <location>
        <begin position="25"/>
        <end position="109"/>
    </location>
</feature>
<protein>
    <submittedName>
        <fullName evidence="8">Adhesion G protein-coupled receptor L2</fullName>
    </submittedName>
</protein>
<dbReference type="Gene3D" id="1.20.1070.10">
    <property type="entry name" value="Rhodopsin 7-helix transmembrane proteins"/>
    <property type="match status" value="1"/>
</dbReference>
<dbReference type="InterPro" id="IPR017981">
    <property type="entry name" value="GPCR_2-like_7TM"/>
</dbReference>
<dbReference type="PANTHER" id="PTHR12011">
    <property type="entry name" value="ADHESION G-PROTEIN COUPLED RECEPTOR"/>
    <property type="match status" value="1"/>
</dbReference>
<feature type="transmembrane region" description="Helical" evidence="6">
    <location>
        <begin position="85"/>
        <end position="108"/>
    </location>
</feature>
<organism evidence="8 9">
    <name type="scientific">Crenichthys baileyi</name>
    <name type="common">White River springfish</name>
    <dbReference type="NCBI Taxonomy" id="28760"/>
    <lineage>
        <taxon>Eukaryota</taxon>
        <taxon>Metazoa</taxon>
        <taxon>Chordata</taxon>
        <taxon>Craniata</taxon>
        <taxon>Vertebrata</taxon>
        <taxon>Euteleostomi</taxon>
        <taxon>Actinopterygii</taxon>
        <taxon>Neopterygii</taxon>
        <taxon>Teleostei</taxon>
        <taxon>Neoteleostei</taxon>
        <taxon>Acanthomorphata</taxon>
        <taxon>Ovalentaria</taxon>
        <taxon>Atherinomorphae</taxon>
        <taxon>Cyprinodontiformes</taxon>
        <taxon>Goodeidae</taxon>
        <taxon>Crenichthys</taxon>
    </lineage>
</organism>
<evidence type="ECO:0000256" key="1">
    <source>
        <dbReference type="ARBA" id="ARBA00004141"/>
    </source>
</evidence>